<dbReference type="AlphaFoldDB" id="A0AAV6X0H8"/>
<reference evidence="3" key="1">
    <citation type="submission" date="2019-10" db="EMBL/GenBank/DDBJ databases">
        <authorList>
            <person name="Zhang R."/>
            <person name="Pan Y."/>
            <person name="Wang J."/>
            <person name="Ma R."/>
            <person name="Yu S."/>
        </authorList>
    </citation>
    <scope>NUCLEOTIDE SEQUENCE</scope>
    <source>
        <strain evidence="3">LA-IB0</strain>
        <tissue evidence="3">Leaf</tissue>
    </source>
</reference>
<dbReference type="Pfam" id="PF26130">
    <property type="entry name" value="PB1-like"/>
    <property type="match status" value="1"/>
</dbReference>
<protein>
    <recommendedName>
        <fullName evidence="2">PB1-like domain-containing protein</fullName>
    </recommendedName>
</protein>
<name>A0AAV6X0H8_9LAMI</name>
<proteinExistence type="predicted"/>
<dbReference type="InterPro" id="IPR058594">
    <property type="entry name" value="PB1-like_dom_pln"/>
</dbReference>
<keyword evidence="4" id="KW-1185">Reference proteome</keyword>
<evidence type="ECO:0000259" key="2">
    <source>
        <dbReference type="Pfam" id="PF26130"/>
    </source>
</evidence>
<comment type="caution">
    <text evidence="3">The sequence shown here is derived from an EMBL/GenBank/DDBJ whole genome shotgun (WGS) entry which is preliminary data.</text>
</comment>
<organism evidence="3 4">
    <name type="scientific">Buddleja alternifolia</name>
    <dbReference type="NCBI Taxonomy" id="168488"/>
    <lineage>
        <taxon>Eukaryota</taxon>
        <taxon>Viridiplantae</taxon>
        <taxon>Streptophyta</taxon>
        <taxon>Embryophyta</taxon>
        <taxon>Tracheophyta</taxon>
        <taxon>Spermatophyta</taxon>
        <taxon>Magnoliopsida</taxon>
        <taxon>eudicotyledons</taxon>
        <taxon>Gunneridae</taxon>
        <taxon>Pentapetalae</taxon>
        <taxon>asterids</taxon>
        <taxon>lamiids</taxon>
        <taxon>Lamiales</taxon>
        <taxon>Scrophulariaceae</taxon>
        <taxon>Buddlejeae</taxon>
        <taxon>Buddleja</taxon>
    </lineage>
</organism>
<feature type="region of interest" description="Disordered" evidence="1">
    <location>
        <begin position="115"/>
        <end position="134"/>
    </location>
</feature>
<dbReference type="Proteomes" id="UP000826271">
    <property type="component" value="Unassembled WGS sequence"/>
</dbReference>
<dbReference type="EMBL" id="WHWC01000012">
    <property type="protein sequence ID" value="KAG8372760.1"/>
    <property type="molecule type" value="Genomic_DNA"/>
</dbReference>
<feature type="domain" description="PB1-like" evidence="2">
    <location>
        <begin position="3"/>
        <end position="80"/>
    </location>
</feature>
<gene>
    <name evidence="3" type="ORF">BUALT_Bualt12G0100300</name>
</gene>
<evidence type="ECO:0000313" key="3">
    <source>
        <dbReference type="EMBL" id="KAG8372760.1"/>
    </source>
</evidence>
<feature type="compositionally biased region" description="Acidic residues" evidence="1">
    <location>
        <begin position="124"/>
        <end position="134"/>
    </location>
</feature>
<sequence length="134" mass="14998">MDDNYHDIEMRIGGKFVEKSSRLVYGGGKNNMFENVDLDRFNLDDISEMYAKCGGKCAIVDFYFKRPGATPEIGLRTINRHLPDMSVGEMTAAYTGPLNAINNEQSDEINVQKKTVKTNGQDPDIGDQLEETNV</sequence>
<evidence type="ECO:0000256" key="1">
    <source>
        <dbReference type="SAM" id="MobiDB-lite"/>
    </source>
</evidence>
<evidence type="ECO:0000313" key="4">
    <source>
        <dbReference type="Proteomes" id="UP000826271"/>
    </source>
</evidence>
<accession>A0AAV6X0H8</accession>